<organism evidence="3 4">
    <name type="scientific">Sphaerosporella brunnea</name>
    <dbReference type="NCBI Taxonomy" id="1250544"/>
    <lineage>
        <taxon>Eukaryota</taxon>
        <taxon>Fungi</taxon>
        <taxon>Dikarya</taxon>
        <taxon>Ascomycota</taxon>
        <taxon>Pezizomycotina</taxon>
        <taxon>Pezizomycetes</taxon>
        <taxon>Pezizales</taxon>
        <taxon>Pyronemataceae</taxon>
        <taxon>Sphaerosporella</taxon>
    </lineage>
</organism>
<name>A0A5J5EXN7_9PEZI</name>
<evidence type="ECO:0000256" key="1">
    <source>
        <dbReference type="SAM" id="MobiDB-lite"/>
    </source>
</evidence>
<feature type="compositionally biased region" description="Low complexity" evidence="1">
    <location>
        <begin position="143"/>
        <end position="166"/>
    </location>
</feature>
<protein>
    <submittedName>
        <fullName evidence="3">Uncharacterized protein</fullName>
    </submittedName>
</protein>
<feature type="compositionally biased region" description="Basic and acidic residues" evidence="1">
    <location>
        <begin position="124"/>
        <end position="138"/>
    </location>
</feature>
<feature type="transmembrane region" description="Helical" evidence="2">
    <location>
        <begin position="883"/>
        <end position="902"/>
    </location>
</feature>
<feature type="region of interest" description="Disordered" evidence="1">
    <location>
        <begin position="51"/>
        <end position="370"/>
    </location>
</feature>
<dbReference type="InParanoid" id="A0A5J5EXN7"/>
<feature type="region of interest" description="Disordered" evidence="1">
    <location>
        <begin position="722"/>
        <end position="741"/>
    </location>
</feature>
<feature type="compositionally biased region" description="Low complexity" evidence="1">
    <location>
        <begin position="240"/>
        <end position="249"/>
    </location>
</feature>
<feature type="compositionally biased region" description="Acidic residues" evidence="1">
    <location>
        <begin position="199"/>
        <end position="216"/>
    </location>
</feature>
<feature type="region of interest" description="Disordered" evidence="1">
    <location>
        <begin position="541"/>
        <end position="579"/>
    </location>
</feature>
<feature type="compositionally biased region" description="Low complexity" evidence="1">
    <location>
        <begin position="259"/>
        <end position="276"/>
    </location>
</feature>
<feature type="compositionally biased region" description="Basic and acidic residues" evidence="1">
    <location>
        <begin position="217"/>
        <end position="231"/>
    </location>
</feature>
<proteinExistence type="predicted"/>
<feature type="compositionally biased region" description="Low complexity" evidence="1">
    <location>
        <begin position="461"/>
        <end position="481"/>
    </location>
</feature>
<gene>
    <name evidence="3" type="ORF">FN846DRAFT_1013324</name>
</gene>
<keyword evidence="4" id="KW-1185">Reference proteome</keyword>
<dbReference type="EMBL" id="VXIS01000086">
    <property type="protein sequence ID" value="KAA8906709.1"/>
    <property type="molecule type" value="Genomic_DNA"/>
</dbReference>
<feature type="compositionally biased region" description="Basic and acidic residues" evidence="1">
    <location>
        <begin position="179"/>
        <end position="189"/>
    </location>
</feature>
<feature type="compositionally biased region" description="Acidic residues" evidence="1">
    <location>
        <begin position="312"/>
        <end position="323"/>
    </location>
</feature>
<feature type="compositionally biased region" description="Acidic residues" evidence="1">
    <location>
        <begin position="18"/>
        <end position="27"/>
    </location>
</feature>
<evidence type="ECO:0000256" key="2">
    <source>
        <dbReference type="SAM" id="Phobius"/>
    </source>
</evidence>
<feature type="compositionally biased region" description="Acidic residues" evidence="1">
    <location>
        <begin position="107"/>
        <end position="123"/>
    </location>
</feature>
<keyword evidence="2" id="KW-0472">Membrane</keyword>
<feature type="region of interest" description="Disordered" evidence="1">
    <location>
        <begin position="1"/>
        <end position="34"/>
    </location>
</feature>
<evidence type="ECO:0000313" key="3">
    <source>
        <dbReference type="EMBL" id="KAA8906709.1"/>
    </source>
</evidence>
<sequence length="980" mass="100863">MTNRKNKRARSPSPVWDDPYDADEDRDEVAKSKRTRRAEYLTLEKVGKYQQLNSINQPSAIDPMRTNEAGSAAPLFPKAPAPAAPPAAKKAPSTSGQGGDPWYAAPDEVDYDDSEDDLWFEEEEARKKKEMEMKKGGGEEEAPASNPHAAAAAPSPSGPSLSDPSAHPAAEAQGATQPHDSDADSDDSKGRKRFHVPDPESEEPSNGDSQDEDGDGDKEKEALKTEKGEEEKKDDEEAPASDSVVAPATPSAPPPVPVAPAAIAAAAPVAPSLPGSNAAASSTTGTKRKCDDSDPADAPMAKAQKRSHERDGEGEESADEGEDAGDKAGSAVAAPAPPAPIPTSTASNLSPPQPPVSTAPEVHLARDQEVEMGEAIDQAIDQAIEIGDAPAGPLSVRTAPGPLIQGDDTMQGVEATGPESAAVEKSVDDSEAAQTPVCSAATGAGISTGTVSRAQDAKPLADAPGVGKKDGAAAGSDGAVACQSEQCAPPPSTPSAEIAGDGKERCLTDADGAEACESERCEASSSVTDVLGDGINATETAGASQEACQEEKCADAEGDKPTTPSLEGSGVEAPTPDVPDVRTEQGGEETMDAAGALREAFEAVPGLDAVVDGAAADQIPTGSDWASVCQSEQCAEAIMAGPDSVAATTGVDAIETSQALGEACVEEIGGDSVAATPDALDVMKERDGTDDATQTTKASGEAFAVGCGITSGAMVDNATTPASAGCEVKSGDGGSATEATTTHPVPDIVTELGGSDAIAASQALGEACSEEQCIDAVVESVAAPGSKRPFNKYAALAEYQLEARRRVRRALWNGWTRPALPDVTTTEDQGSKVKGVGEGETVICTYEDFGFVEDPEAEVVAEDEEEEAEEAVKGWAGLVGMPLWRWLLLFFLALWVLGMAFCQKEPEPRSSLATMADFLTPVDTVAGRCRQLPEALQFLRDEEQWMGVGSVTLVEKNRSVTWDVTDLCGSGGGVRGGGWG</sequence>
<feature type="compositionally biased region" description="Basic residues" evidence="1">
    <location>
        <begin position="1"/>
        <end position="10"/>
    </location>
</feature>
<dbReference type="AlphaFoldDB" id="A0A5J5EXN7"/>
<feature type="region of interest" description="Disordered" evidence="1">
    <location>
        <begin position="390"/>
        <end position="502"/>
    </location>
</feature>
<comment type="caution">
    <text evidence="3">The sequence shown here is derived from an EMBL/GenBank/DDBJ whole genome shotgun (WGS) entry which is preliminary data.</text>
</comment>
<evidence type="ECO:0000313" key="4">
    <source>
        <dbReference type="Proteomes" id="UP000326924"/>
    </source>
</evidence>
<reference evidence="3 4" key="1">
    <citation type="submission" date="2019-09" db="EMBL/GenBank/DDBJ databases">
        <title>Draft genome of the ectomycorrhizal ascomycete Sphaerosporella brunnea.</title>
        <authorList>
            <consortium name="DOE Joint Genome Institute"/>
            <person name="Benucci G.M."/>
            <person name="Marozzi G."/>
            <person name="Antonielli L."/>
            <person name="Sanchez S."/>
            <person name="Marco P."/>
            <person name="Wang X."/>
            <person name="Falini L.B."/>
            <person name="Barry K."/>
            <person name="Haridas S."/>
            <person name="Lipzen A."/>
            <person name="Labutti K."/>
            <person name="Grigoriev I.V."/>
            <person name="Murat C."/>
            <person name="Martin F."/>
            <person name="Albertini E."/>
            <person name="Donnini D."/>
            <person name="Bonito G."/>
        </authorList>
    </citation>
    <scope>NUCLEOTIDE SEQUENCE [LARGE SCALE GENOMIC DNA]</scope>
    <source>
        <strain evidence="3 4">Sb_GMNB300</strain>
    </source>
</reference>
<keyword evidence="2" id="KW-0812">Transmembrane</keyword>
<keyword evidence="2" id="KW-1133">Transmembrane helix</keyword>
<accession>A0A5J5EXN7</accession>
<feature type="compositionally biased region" description="Basic and acidic residues" evidence="1">
    <location>
        <begin position="549"/>
        <end position="560"/>
    </location>
</feature>
<dbReference type="Proteomes" id="UP000326924">
    <property type="component" value="Unassembled WGS sequence"/>
</dbReference>